<dbReference type="AlphaFoldDB" id="E4YFU9"/>
<protein>
    <submittedName>
        <fullName evidence="3">Uncharacterized protein</fullName>
    </submittedName>
</protein>
<dbReference type="SMART" id="SM00176">
    <property type="entry name" value="RAN"/>
    <property type="match status" value="1"/>
</dbReference>
<keyword evidence="2" id="KW-0547">Nucleotide-binding</keyword>
<dbReference type="GO" id="GO:0005525">
    <property type="term" value="F:GTP binding"/>
    <property type="evidence" value="ECO:0007669"/>
    <property type="project" value="InterPro"/>
</dbReference>
<dbReference type="SMART" id="SM00174">
    <property type="entry name" value="RHO"/>
    <property type="match status" value="1"/>
</dbReference>
<evidence type="ECO:0000256" key="2">
    <source>
        <dbReference type="ARBA" id="ARBA00022741"/>
    </source>
</evidence>
<dbReference type="EMBL" id="FN654502">
    <property type="protein sequence ID" value="CBY34373.1"/>
    <property type="molecule type" value="Genomic_DNA"/>
</dbReference>
<accession>E4YFU9</accession>
<dbReference type="Pfam" id="PF00071">
    <property type="entry name" value="Ras"/>
    <property type="match status" value="1"/>
</dbReference>
<dbReference type="PRINTS" id="PR00449">
    <property type="entry name" value="RASTRNSFRMNG"/>
</dbReference>
<dbReference type="Proteomes" id="UP000011014">
    <property type="component" value="Unassembled WGS sequence"/>
</dbReference>
<dbReference type="PROSITE" id="PS51420">
    <property type="entry name" value="RHO"/>
    <property type="match status" value="1"/>
</dbReference>
<comment type="similarity">
    <text evidence="1">Belongs to the small GTPase superfamily. Rab family.</text>
</comment>
<sequence>MREDRASIRFSENRTSKLAKLVLIEAHENTTKIIPGDAATGKTSLVERFRGNGFNEGCVQATIGAAFLTKTLDLEETRIRLDIWDTAGAERYASLAPMYYRHASGALVVYDVTKRDSYVRAEKWIRELKEKAPKDIIVYLVGNKIDLVEQRAVSTEEGMELAEVFELEFIETSAKENTNVAQVFMGFAQKIADEKVNHDLTEATVIPVDNPPQKTSSNCCQ</sequence>
<dbReference type="Gene3D" id="3.40.50.300">
    <property type="entry name" value="P-loop containing nucleotide triphosphate hydrolases"/>
    <property type="match status" value="1"/>
</dbReference>
<dbReference type="SUPFAM" id="SSF52540">
    <property type="entry name" value="P-loop containing nucleoside triphosphate hydrolases"/>
    <property type="match status" value="1"/>
</dbReference>
<proteinExistence type="inferred from homology"/>
<dbReference type="PANTHER" id="PTHR47978">
    <property type="match status" value="1"/>
</dbReference>
<gene>
    <name evidence="3" type="ORF">GSOID_T00024395001</name>
</gene>
<dbReference type="FunFam" id="3.40.50.300:FF:000808">
    <property type="entry name" value="Small GTP-binding protein, putative"/>
    <property type="match status" value="1"/>
</dbReference>
<dbReference type="PROSITE" id="PS51421">
    <property type="entry name" value="RAS"/>
    <property type="match status" value="1"/>
</dbReference>
<name>E4YFU9_OIKDI</name>
<evidence type="ECO:0000256" key="1">
    <source>
        <dbReference type="ARBA" id="ARBA00006270"/>
    </source>
</evidence>
<dbReference type="InterPro" id="IPR027417">
    <property type="entry name" value="P-loop_NTPase"/>
</dbReference>
<dbReference type="SMART" id="SM00173">
    <property type="entry name" value="RAS"/>
    <property type="match status" value="1"/>
</dbReference>
<dbReference type="NCBIfam" id="TIGR00231">
    <property type="entry name" value="small_GTP"/>
    <property type="match status" value="1"/>
</dbReference>
<dbReference type="SMART" id="SM00175">
    <property type="entry name" value="RAB"/>
    <property type="match status" value="1"/>
</dbReference>
<organism evidence="3">
    <name type="scientific">Oikopleura dioica</name>
    <name type="common">Tunicate</name>
    <dbReference type="NCBI Taxonomy" id="34765"/>
    <lineage>
        <taxon>Eukaryota</taxon>
        <taxon>Metazoa</taxon>
        <taxon>Chordata</taxon>
        <taxon>Tunicata</taxon>
        <taxon>Appendicularia</taxon>
        <taxon>Copelata</taxon>
        <taxon>Oikopleuridae</taxon>
        <taxon>Oikopleura</taxon>
    </lineage>
</organism>
<dbReference type="InterPro" id="IPR005225">
    <property type="entry name" value="Small_GTP-bd"/>
</dbReference>
<reference evidence="3" key="1">
    <citation type="journal article" date="2010" name="Science">
        <title>Plasticity of animal genome architecture unmasked by rapid evolution of a pelagic tunicate.</title>
        <authorList>
            <person name="Denoeud F."/>
            <person name="Henriet S."/>
            <person name="Mungpakdee S."/>
            <person name="Aury J.M."/>
            <person name="Da Silva C."/>
            <person name="Brinkmann H."/>
            <person name="Mikhaleva J."/>
            <person name="Olsen L.C."/>
            <person name="Jubin C."/>
            <person name="Canestro C."/>
            <person name="Bouquet J.M."/>
            <person name="Danks G."/>
            <person name="Poulain J."/>
            <person name="Campsteijn C."/>
            <person name="Adamski M."/>
            <person name="Cross I."/>
            <person name="Yadetie F."/>
            <person name="Muffato M."/>
            <person name="Louis A."/>
            <person name="Butcher S."/>
            <person name="Tsagkogeorga G."/>
            <person name="Konrad A."/>
            <person name="Singh S."/>
            <person name="Jensen M.F."/>
            <person name="Cong E.H."/>
            <person name="Eikeseth-Otteraa H."/>
            <person name="Noel B."/>
            <person name="Anthouard V."/>
            <person name="Porcel B.M."/>
            <person name="Kachouri-Lafond R."/>
            <person name="Nishino A."/>
            <person name="Ugolini M."/>
            <person name="Chourrout P."/>
            <person name="Nishida H."/>
            <person name="Aasland R."/>
            <person name="Huzurbazar S."/>
            <person name="Westhof E."/>
            <person name="Delsuc F."/>
            <person name="Lehrach H."/>
            <person name="Reinhardt R."/>
            <person name="Weissenbach J."/>
            <person name="Roy S.W."/>
            <person name="Artiguenave F."/>
            <person name="Postlethwait J.H."/>
            <person name="Manak J.R."/>
            <person name="Thompson E.M."/>
            <person name="Jaillon O."/>
            <person name="Du Pasquier L."/>
            <person name="Boudinot P."/>
            <person name="Liberles D.A."/>
            <person name="Volff J.N."/>
            <person name="Philippe H."/>
            <person name="Lenhard B."/>
            <person name="Roest Crollius H."/>
            <person name="Wincker P."/>
            <person name="Chourrout D."/>
        </authorList>
    </citation>
    <scope>NUCLEOTIDE SEQUENCE [LARGE SCALE GENOMIC DNA]</scope>
</reference>
<dbReference type="PROSITE" id="PS51419">
    <property type="entry name" value="RAB"/>
    <property type="match status" value="1"/>
</dbReference>
<evidence type="ECO:0000313" key="3">
    <source>
        <dbReference type="EMBL" id="CBY34373.1"/>
    </source>
</evidence>
<dbReference type="InterPro" id="IPR001806">
    <property type="entry name" value="Small_GTPase"/>
</dbReference>
<dbReference type="GO" id="GO:0003924">
    <property type="term" value="F:GTPase activity"/>
    <property type="evidence" value="ECO:0007669"/>
    <property type="project" value="InterPro"/>
</dbReference>